<sequence>MARLEHGLYWQILRQRAVSGMSAGWRDLRQFDAVATLLAERDRWFLWLPALLGGGVAIYFLLPVEPRLLPLRLGMAAAVLTLLLFWRRAYLRWPLIMLLALVSGLWLGAERTASVAAPVLTRPSGAVWIHARVLEVEPRDAGHRLLLDDLQFGGLQEAETSKRIRITLPRDGEMLWPGERIRVRAMLLPPPEPAMPGAFDFARYAWFRQIGAVGYAISTAEIMPAEETRSWREAAMLSLSALRQDWTRRIAAQTEGAGGAIAAALMTGVRGPIPDHVDAAFRDSGLAHILSISGLHLTLVAGLLFFLVRAVLALSPRLALQYPIKKWAAFAALLGAVAYTLVSGAALPTLRALAMIALALLAVMLDRRAITLRAVAWAALLLLVLWPDSLLDPGFQMSFAAVTALVAAFEHLAPKLTRWRSHAGPLRIALLWLGGVMAASFVAGLGSSLFAAYHFNRVADYALIANLLAAPLVDFIIMPLTVLAFLLMPLGLEALALTPMVWAVDALIALAIWVAGWPDAVGTVPAMPLWGLAAIAGGGLWLCLWRQRWRWLGVIGLLVGTASPWLIAQPDFLVSADGRLLAARAAEPDRYYFSSAPPRGFAAETWYERLGAPPLYPWPSLSRAQQRSGEGRSGADGSLRCDPAGCSWRYQGFLVALPQQPKAITEDCRHADVVISARMAVRYRCPSARIVIDRNDLWRSGAHALYLDPAQGIRTVSMAQTRGRRPWVNAKGHEDSRSRDDRSQVD</sequence>
<feature type="transmembrane region" description="Helical" evidence="7">
    <location>
        <begin position="430"/>
        <end position="455"/>
    </location>
</feature>
<gene>
    <name evidence="10" type="ORF">FNB15_14800</name>
</gene>
<feature type="domain" description="ComEC/Rec2-related protein" evidence="8">
    <location>
        <begin position="265"/>
        <end position="548"/>
    </location>
</feature>
<feature type="transmembrane region" description="Helical" evidence="7">
    <location>
        <begin position="370"/>
        <end position="387"/>
    </location>
</feature>
<evidence type="ECO:0000256" key="3">
    <source>
        <dbReference type="ARBA" id="ARBA00022692"/>
    </source>
</evidence>
<name>A0A516H3W3_9PROT</name>
<evidence type="ECO:0000256" key="4">
    <source>
        <dbReference type="ARBA" id="ARBA00022989"/>
    </source>
</evidence>
<evidence type="ECO:0000256" key="2">
    <source>
        <dbReference type="ARBA" id="ARBA00022475"/>
    </source>
</evidence>
<keyword evidence="4 7" id="KW-1133">Transmembrane helix</keyword>
<feature type="transmembrane region" description="Helical" evidence="7">
    <location>
        <begin position="324"/>
        <end position="342"/>
    </location>
</feature>
<keyword evidence="2" id="KW-1003">Cell membrane</keyword>
<organism evidence="10 11">
    <name type="scientific">Ferrovibrio terrae</name>
    <dbReference type="NCBI Taxonomy" id="2594003"/>
    <lineage>
        <taxon>Bacteria</taxon>
        <taxon>Pseudomonadati</taxon>
        <taxon>Pseudomonadota</taxon>
        <taxon>Alphaproteobacteria</taxon>
        <taxon>Rhodospirillales</taxon>
        <taxon>Rhodospirillaceae</taxon>
        <taxon>Ferrovibrio</taxon>
    </lineage>
</organism>
<dbReference type="Proteomes" id="UP000317496">
    <property type="component" value="Chromosome"/>
</dbReference>
<keyword evidence="5 7" id="KW-0472">Membrane</keyword>
<feature type="transmembrane region" description="Helical" evidence="7">
    <location>
        <begin position="551"/>
        <end position="568"/>
    </location>
</feature>
<protein>
    <submittedName>
        <fullName evidence="10">ComEC family competence protein</fullName>
    </submittedName>
</protein>
<evidence type="ECO:0000256" key="7">
    <source>
        <dbReference type="SAM" id="Phobius"/>
    </source>
</evidence>
<feature type="compositionally biased region" description="Basic and acidic residues" evidence="6">
    <location>
        <begin position="731"/>
        <end position="746"/>
    </location>
</feature>
<dbReference type="InterPro" id="IPR052159">
    <property type="entry name" value="Competence_DNA_uptake"/>
</dbReference>
<dbReference type="PANTHER" id="PTHR30619">
    <property type="entry name" value="DNA INTERNALIZATION/COMPETENCE PROTEIN COMEC/REC2"/>
    <property type="match status" value="1"/>
</dbReference>
<feature type="transmembrane region" description="Helical" evidence="7">
    <location>
        <begin position="393"/>
        <end position="409"/>
    </location>
</feature>
<dbReference type="Pfam" id="PF03772">
    <property type="entry name" value="Competence"/>
    <property type="match status" value="1"/>
</dbReference>
<feature type="transmembrane region" description="Helical" evidence="7">
    <location>
        <begin position="68"/>
        <end position="86"/>
    </location>
</feature>
<dbReference type="InterPro" id="IPR025405">
    <property type="entry name" value="DUF4131"/>
</dbReference>
<dbReference type="InterPro" id="IPR004477">
    <property type="entry name" value="ComEC_N"/>
</dbReference>
<dbReference type="OrthoDB" id="9790149at2"/>
<feature type="domain" description="DUF4131" evidence="9">
    <location>
        <begin position="73"/>
        <end position="216"/>
    </location>
</feature>
<feature type="transmembrane region" description="Helical" evidence="7">
    <location>
        <begin position="289"/>
        <end position="312"/>
    </location>
</feature>
<proteinExistence type="predicted"/>
<dbReference type="NCBIfam" id="TIGR00360">
    <property type="entry name" value="ComEC_N-term"/>
    <property type="match status" value="1"/>
</dbReference>
<dbReference type="RefSeq" id="WP_144069449.1">
    <property type="nucleotide sequence ID" value="NZ_CP041636.1"/>
</dbReference>
<feature type="region of interest" description="Disordered" evidence="6">
    <location>
        <begin position="724"/>
        <end position="746"/>
    </location>
</feature>
<evidence type="ECO:0000256" key="6">
    <source>
        <dbReference type="SAM" id="MobiDB-lite"/>
    </source>
</evidence>
<reference evidence="10 11" key="1">
    <citation type="submission" date="2019-07" db="EMBL/GenBank/DDBJ databases">
        <title>Genome sequencing for Ferrovibrio sp. K5.</title>
        <authorList>
            <person name="Park S.-J."/>
        </authorList>
    </citation>
    <scope>NUCLEOTIDE SEQUENCE [LARGE SCALE GENOMIC DNA]</scope>
    <source>
        <strain evidence="10 11">K5</strain>
    </source>
</reference>
<dbReference type="EMBL" id="CP041636">
    <property type="protein sequence ID" value="QDO98468.1"/>
    <property type="molecule type" value="Genomic_DNA"/>
</dbReference>
<dbReference type="Pfam" id="PF13567">
    <property type="entry name" value="DUF4131"/>
    <property type="match status" value="1"/>
</dbReference>
<keyword evidence="11" id="KW-1185">Reference proteome</keyword>
<evidence type="ECO:0000259" key="8">
    <source>
        <dbReference type="Pfam" id="PF03772"/>
    </source>
</evidence>
<evidence type="ECO:0000313" key="11">
    <source>
        <dbReference type="Proteomes" id="UP000317496"/>
    </source>
</evidence>
<evidence type="ECO:0000256" key="1">
    <source>
        <dbReference type="ARBA" id="ARBA00004651"/>
    </source>
</evidence>
<evidence type="ECO:0000256" key="5">
    <source>
        <dbReference type="ARBA" id="ARBA00023136"/>
    </source>
</evidence>
<accession>A0A516H3W3</accession>
<feature type="transmembrane region" description="Helical" evidence="7">
    <location>
        <begin position="44"/>
        <end position="62"/>
    </location>
</feature>
<dbReference type="PANTHER" id="PTHR30619:SF1">
    <property type="entry name" value="RECOMBINATION PROTEIN 2"/>
    <property type="match status" value="1"/>
</dbReference>
<dbReference type="KEGG" id="fer:FNB15_14800"/>
<feature type="transmembrane region" description="Helical" evidence="7">
    <location>
        <begin position="527"/>
        <end position="544"/>
    </location>
</feature>
<evidence type="ECO:0000313" key="10">
    <source>
        <dbReference type="EMBL" id="QDO98468.1"/>
    </source>
</evidence>
<evidence type="ECO:0000259" key="9">
    <source>
        <dbReference type="Pfam" id="PF13567"/>
    </source>
</evidence>
<dbReference type="AlphaFoldDB" id="A0A516H3W3"/>
<dbReference type="GO" id="GO:0005886">
    <property type="term" value="C:plasma membrane"/>
    <property type="evidence" value="ECO:0007669"/>
    <property type="project" value="UniProtKB-SubCell"/>
</dbReference>
<feature type="transmembrane region" description="Helical" evidence="7">
    <location>
        <begin position="461"/>
        <end position="487"/>
    </location>
</feature>
<keyword evidence="3 7" id="KW-0812">Transmembrane</keyword>
<comment type="subcellular location">
    <subcellularLocation>
        <location evidence="1">Cell membrane</location>
        <topology evidence="1">Multi-pass membrane protein</topology>
    </subcellularLocation>
</comment>
<feature type="transmembrane region" description="Helical" evidence="7">
    <location>
        <begin position="494"/>
        <end position="515"/>
    </location>
</feature>